<feature type="transmembrane region" description="Helical" evidence="7">
    <location>
        <begin position="259"/>
        <end position="278"/>
    </location>
</feature>
<keyword evidence="5" id="KW-0572">Peptidoglycan-anchor</keyword>
<dbReference type="InterPro" id="IPR006970">
    <property type="entry name" value="PT"/>
</dbReference>
<reference evidence="10 11" key="1">
    <citation type="journal article" date="2019" name="Int. J. Syst. Evol. Microbiol.">
        <title>The Global Catalogue of Microorganisms (GCM) 10K type strain sequencing project: providing services to taxonomists for standard genome sequencing and annotation.</title>
        <authorList>
            <consortium name="The Broad Institute Genomics Platform"/>
            <consortium name="The Broad Institute Genome Sequencing Center for Infectious Disease"/>
            <person name="Wu L."/>
            <person name="Ma J."/>
        </authorList>
    </citation>
    <scope>NUCLEOTIDE SEQUENCE [LARGE SCALE GENOMIC DNA]</scope>
    <source>
        <strain evidence="10 11">JCM 16373</strain>
    </source>
</reference>
<sequence>MNRSRITAAAATVALLGGLTATQFAAAGSAFAAGGANLNAGPATGFLYNKANGEVKDGFGIVVGNTGPESTRATLTVTGAKNIHFDTRKGGNKPSFKRDVEDGKAYNHHLTVQSVSDKQVVVSFDLKGDQDEAETVNIPGFISGKKQTLRTSIKGDKTDPDTTNNDKTMNYSVDAPDWDGGKPTSKPKPPEPTEKPTTKPTGKPSEKPTEKPTAKPSEKPTEKPSDDSNTPAPNGGSDKGGSGGGGDLAETGSNSNTPLLLGGAGALVVVGGAAVFLAQRRKTAKD</sequence>
<proteinExistence type="predicted"/>
<keyword evidence="3 8" id="KW-0732">Signal</keyword>
<evidence type="ECO:0000313" key="11">
    <source>
        <dbReference type="Proteomes" id="UP001501447"/>
    </source>
</evidence>
<dbReference type="NCBIfam" id="TIGR01167">
    <property type="entry name" value="LPXTG_anchor"/>
    <property type="match status" value="1"/>
</dbReference>
<dbReference type="EMBL" id="BAAARJ010000013">
    <property type="protein sequence ID" value="GAA2623378.1"/>
    <property type="molecule type" value="Genomic_DNA"/>
</dbReference>
<feature type="region of interest" description="Disordered" evidence="6">
    <location>
        <begin position="147"/>
        <end position="261"/>
    </location>
</feature>
<feature type="domain" description="Gram-positive cocci surface proteins LPxTG" evidence="9">
    <location>
        <begin position="248"/>
        <end position="286"/>
    </location>
</feature>
<comment type="caution">
    <text evidence="10">The sequence shown here is derived from an EMBL/GenBank/DDBJ whole genome shotgun (WGS) entry which is preliminary data.</text>
</comment>
<protein>
    <recommendedName>
        <fullName evidence="9">Gram-positive cocci surface proteins LPxTG domain-containing protein</fullName>
    </recommendedName>
</protein>
<evidence type="ECO:0000256" key="6">
    <source>
        <dbReference type="SAM" id="MobiDB-lite"/>
    </source>
</evidence>
<dbReference type="InterPro" id="IPR019931">
    <property type="entry name" value="LPXTG_anchor"/>
</dbReference>
<feature type="compositionally biased region" description="Basic and acidic residues" evidence="6">
    <location>
        <begin position="204"/>
        <end position="226"/>
    </location>
</feature>
<feature type="chain" id="PRO_5045862122" description="Gram-positive cocci surface proteins LPxTG domain-containing protein" evidence="8">
    <location>
        <begin position="33"/>
        <end position="286"/>
    </location>
</feature>
<keyword evidence="7" id="KW-0472">Membrane</keyword>
<evidence type="ECO:0000256" key="5">
    <source>
        <dbReference type="ARBA" id="ARBA00023088"/>
    </source>
</evidence>
<evidence type="ECO:0000313" key="10">
    <source>
        <dbReference type="EMBL" id="GAA2623378.1"/>
    </source>
</evidence>
<evidence type="ECO:0000256" key="2">
    <source>
        <dbReference type="ARBA" id="ARBA00022525"/>
    </source>
</evidence>
<keyword evidence="7" id="KW-0812">Transmembrane</keyword>
<name>A0ABN3QD89_9ACTN</name>
<evidence type="ECO:0000256" key="3">
    <source>
        <dbReference type="ARBA" id="ARBA00022729"/>
    </source>
</evidence>
<keyword evidence="2" id="KW-0964">Secreted</keyword>
<dbReference type="NCBIfam" id="NF041528">
    <property type="entry name" value="strep_LAETG"/>
    <property type="match status" value="1"/>
</dbReference>
<evidence type="ECO:0000256" key="4">
    <source>
        <dbReference type="ARBA" id="ARBA00022737"/>
    </source>
</evidence>
<accession>A0ABN3QD89</accession>
<feature type="compositionally biased region" description="Basic and acidic residues" evidence="6">
    <location>
        <begin position="188"/>
        <end position="197"/>
    </location>
</feature>
<dbReference type="RefSeq" id="WP_344567879.1">
    <property type="nucleotide sequence ID" value="NZ_BAAARJ010000013.1"/>
</dbReference>
<keyword evidence="7" id="KW-1133">Transmembrane helix</keyword>
<evidence type="ECO:0000256" key="8">
    <source>
        <dbReference type="SAM" id="SignalP"/>
    </source>
</evidence>
<dbReference type="PROSITE" id="PS50847">
    <property type="entry name" value="GRAM_POS_ANCHORING"/>
    <property type="match status" value="1"/>
</dbReference>
<dbReference type="Pfam" id="PF04886">
    <property type="entry name" value="PT"/>
    <property type="match status" value="1"/>
</dbReference>
<keyword evidence="1" id="KW-0134">Cell wall</keyword>
<feature type="signal peptide" evidence="8">
    <location>
        <begin position="1"/>
        <end position="32"/>
    </location>
</feature>
<gene>
    <name evidence="10" type="ORF">GCM10009863_42170</name>
</gene>
<evidence type="ECO:0000256" key="1">
    <source>
        <dbReference type="ARBA" id="ARBA00022512"/>
    </source>
</evidence>
<dbReference type="Proteomes" id="UP001501447">
    <property type="component" value="Unassembled WGS sequence"/>
</dbReference>
<evidence type="ECO:0000256" key="7">
    <source>
        <dbReference type="SAM" id="Phobius"/>
    </source>
</evidence>
<keyword evidence="11" id="KW-1185">Reference proteome</keyword>
<evidence type="ECO:0000259" key="9">
    <source>
        <dbReference type="PROSITE" id="PS50847"/>
    </source>
</evidence>
<keyword evidence="4" id="KW-0677">Repeat</keyword>
<feature type="compositionally biased region" description="Gly residues" evidence="6">
    <location>
        <begin position="237"/>
        <end position="247"/>
    </location>
</feature>
<organism evidence="10 11">
    <name type="scientific">Streptomyces axinellae</name>
    <dbReference type="NCBI Taxonomy" id="552788"/>
    <lineage>
        <taxon>Bacteria</taxon>
        <taxon>Bacillati</taxon>
        <taxon>Actinomycetota</taxon>
        <taxon>Actinomycetes</taxon>
        <taxon>Kitasatosporales</taxon>
        <taxon>Streptomycetaceae</taxon>
        <taxon>Streptomyces</taxon>
    </lineage>
</organism>